<dbReference type="InterPro" id="IPR011059">
    <property type="entry name" value="Metal-dep_hydrolase_composite"/>
</dbReference>
<dbReference type="Gene3D" id="2.30.40.10">
    <property type="entry name" value="Urease, subunit C, domain 1"/>
    <property type="match status" value="1"/>
</dbReference>
<dbReference type="SUPFAM" id="SSF51556">
    <property type="entry name" value="Metallo-dependent hydrolases"/>
    <property type="match status" value="1"/>
</dbReference>
<dbReference type="EMBL" id="LFWZ01000003">
    <property type="protein sequence ID" value="KON31498.1"/>
    <property type="molecule type" value="Genomic_DNA"/>
</dbReference>
<dbReference type="CDD" id="cd01300">
    <property type="entry name" value="YtcJ_like"/>
    <property type="match status" value="1"/>
</dbReference>
<dbReference type="PANTHER" id="PTHR22642:SF2">
    <property type="entry name" value="PROTEIN LONG AFTER FAR-RED 3"/>
    <property type="match status" value="1"/>
</dbReference>
<accession>A0A0M0BSE4</accession>
<dbReference type="SUPFAM" id="SSF51338">
    <property type="entry name" value="Composite domain of metallo-dependent hydrolases"/>
    <property type="match status" value="1"/>
</dbReference>
<gene>
    <name evidence="2" type="ORF">AC482_00470</name>
</gene>
<dbReference type="AlphaFoldDB" id="A0A0M0BSE4"/>
<name>A0A0M0BSE4_9ARCH</name>
<feature type="domain" description="Amidohydrolase 3" evidence="1">
    <location>
        <begin position="57"/>
        <end position="540"/>
    </location>
</feature>
<dbReference type="GO" id="GO:0016810">
    <property type="term" value="F:hydrolase activity, acting on carbon-nitrogen (but not peptide) bonds"/>
    <property type="evidence" value="ECO:0007669"/>
    <property type="project" value="InterPro"/>
</dbReference>
<reference evidence="2 3" key="1">
    <citation type="submission" date="2015-06" db="EMBL/GenBank/DDBJ databases">
        <title>New insights into the roles of widespread benthic archaea in carbon and nitrogen cycling.</title>
        <authorList>
            <person name="Lazar C.S."/>
            <person name="Baker B.J."/>
            <person name="Seitz K.W."/>
            <person name="Hyde A.S."/>
            <person name="Dick G.J."/>
            <person name="Hinrichs K.-U."/>
            <person name="Teske A.P."/>
        </authorList>
    </citation>
    <scope>NUCLEOTIDE SEQUENCE [LARGE SCALE GENOMIC DNA]</scope>
    <source>
        <strain evidence="2">DG-45</strain>
    </source>
</reference>
<proteinExistence type="predicted"/>
<dbReference type="InterPro" id="IPR033932">
    <property type="entry name" value="YtcJ-like"/>
</dbReference>
<organism evidence="2 3">
    <name type="scientific">miscellaneous Crenarchaeota group-15 archaeon DG-45</name>
    <dbReference type="NCBI Taxonomy" id="1685127"/>
    <lineage>
        <taxon>Archaea</taxon>
        <taxon>Candidatus Bathyarchaeota</taxon>
        <taxon>MCG-15</taxon>
    </lineage>
</organism>
<dbReference type="InterPro" id="IPR013108">
    <property type="entry name" value="Amidohydro_3"/>
</dbReference>
<comment type="caution">
    <text evidence="2">The sequence shown here is derived from an EMBL/GenBank/DDBJ whole genome shotgun (WGS) entry which is preliminary data.</text>
</comment>
<dbReference type="Pfam" id="PF07969">
    <property type="entry name" value="Amidohydro_3"/>
    <property type="match status" value="1"/>
</dbReference>
<dbReference type="PANTHER" id="PTHR22642">
    <property type="entry name" value="IMIDAZOLONEPROPIONASE"/>
    <property type="match status" value="1"/>
</dbReference>
<dbReference type="Gene3D" id="3.10.310.70">
    <property type="match status" value="1"/>
</dbReference>
<sequence length="544" mass="59837">MNGGNGELFADLALLDGKIVTVDGKESIAEAVAVKFGKILSVGLDEDVKSLVGPETEVIDLEGRTVIPGLIESHCHPTGAAQQRALTIDGSYDAGVRSISDIQARIADDARRKPEGEWINVVNEDDSKLAERRHPYRWELDEVAPDNPVMVTTIGGHFAVVNSKAFEMAGVTKDSPDPMGGRFERDPETGELTGWIHERAAYVLQPIRYGRYPTLPEAIESIRWVLTQYASSGLTCASDGGIMQSVLVRALQALARRGELPIRIRMDLRCEMMPDLAALGIGEGFGNDMLRINAIKIIADGAISARTAAVADPYLHRPDYYGELAITREELHRIVMEGYPLGYRFAVHANGERAINMFLDIIEEAQGRYPRGDPRNRCIHCTVVNPEIIARIKRLGVLPTIFGPYPYYHGDKILPAFGAERLERMFAARSFLDAGVKVAAHSDHHASPYPPLMGIHALVNRKTMKGLPIGTSQRISVMEALKLYTINAAHHLFEEDAMGSIERGKLADMVILGEDILTVPTETIVNIPIDMTMVGGRIVYNRES</sequence>
<evidence type="ECO:0000313" key="3">
    <source>
        <dbReference type="Proteomes" id="UP000037210"/>
    </source>
</evidence>
<evidence type="ECO:0000313" key="2">
    <source>
        <dbReference type="EMBL" id="KON31498.1"/>
    </source>
</evidence>
<protein>
    <recommendedName>
        <fullName evidence="1">Amidohydrolase 3 domain-containing protein</fullName>
    </recommendedName>
</protein>
<dbReference type="Gene3D" id="3.20.20.140">
    <property type="entry name" value="Metal-dependent hydrolases"/>
    <property type="match status" value="1"/>
</dbReference>
<dbReference type="Proteomes" id="UP000037210">
    <property type="component" value="Unassembled WGS sequence"/>
</dbReference>
<dbReference type="InterPro" id="IPR032466">
    <property type="entry name" value="Metal_Hydrolase"/>
</dbReference>
<evidence type="ECO:0000259" key="1">
    <source>
        <dbReference type="Pfam" id="PF07969"/>
    </source>
</evidence>